<gene>
    <name evidence="2" type="ORF">G3O08_04150</name>
</gene>
<dbReference type="AlphaFoldDB" id="A0A7K3WM23"/>
<comment type="caution">
    <text evidence="2">The sequence shown here is derived from an EMBL/GenBank/DDBJ whole genome shotgun (WGS) entry which is preliminary data.</text>
</comment>
<evidence type="ECO:0000256" key="1">
    <source>
        <dbReference type="SAM" id="SignalP"/>
    </source>
</evidence>
<protein>
    <submittedName>
        <fullName evidence="2">DUF4331 domain-containing protein</fullName>
    </submittedName>
</protein>
<proteinExistence type="predicted"/>
<dbReference type="EMBL" id="JAAGVY010000004">
    <property type="protein sequence ID" value="NEN22696.1"/>
    <property type="molecule type" value="Genomic_DNA"/>
</dbReference>
<dbReference type="InterPro" id="IPR025566">
    <property type="entry name" value="DUF4331"/>
</dbReference>
<dbReference type="Pfam" id="PF14224">
    <property type="entry name" value="DUF4331"/>
    <property type="match status" value="2"/>
</dbReference>
<evidence type="ECO:0000313" key="3">
    <source>
        <dbReference type="Proteomes" id="UP000486602"/>
    </source>
</evidence>
<name>A0A7K3WM23_9FLAO</name>
<accession>A0A7K3WM23</accession>
<feature type="chain" id="PRO_5029715876" evidence="1">
    <location>
        <begin position="24"/>
        <end position="238"/>
    </location>
</feature>
<evidence type="ECO:0000313" key="2">
    <source>
        <dbReference type="EMBL" id="NEN22696.1"/>
    </source>
</evidence>
<organism evidence="2 3">
    <name type="scientific">Cryomorpha ignava</name>
    <dbReference type="NCBI Taxonomy" id="101383"/>
    <lineage>
        <taxon>Bacteria</taxon>
        <taxon>Pseudomonadati</taxon>
        <taxon>Bacteroidota</taxon>
        <taxon>Flavobacteriia</taxon>
        <taxon>Flavobacteriales</taxon>
        <taxon>Cryomorphaceae</taxon>
        <taxon>Cryomorpha</taxon>
    </lineage>
</organism>
<feature type="signal peptide" evidence="1">
    <location>
        <begin position="1"/>
        <end position="23"/>
    </location>
</feature>
<dbReference type="RefSeq" id="WP_163283415.1">
    <property type="nucleotide sequence ID" value="NZ_JAAGVY010000004.1"/>
</dbReference>
<keyword evidence="3" id="KW-1185">Reference proteome</keyword>
<dbReference type="Proteomes" id="UP000486602">
    <property type="component" value="Unassembled WGS sequence"/>
</dbReference>
<reference evidence="2 3" key="1">
    <citation type="submission" date="2020-02" db="EMBL/GenBank/DDBJ databases">
        <title>Out from the shadows clarifying the taxonomy of the family Cryomorphaceae and related taxa by utilizing the GTDB taxonomic framework.</title>
        <authorList>
            <person name="Bowman J.P."/>
        </authorList>
    </citation>
    <scope>NUCLEOTIDE SEQUENCE [LARGE SCALE GENOMIC DNA]</scope>
    <source>
        <strain evidence="2 3">QSSC 1-22</strain>
    </source>
</reference>
<keyword evidence="1" id="KW-0732">Signal</keyword>
<sequence>MIKKKTKLFTLLAGGLLVAGVGAAIIAADHVDAPNVASSTSDIADLYAFEGDNPDNTVFIATLQGPLMPGSQTTDAKFDEDVLVEFNIDNDGDFKEDLVIQAIRRGNQMYFFGPAAPAETGLNSTILTSATRNNVEISSGANAIVGNGDGMTFYAGPRRDPFFFDFNRFNQIASGAAAPNGFLPAGEASDFFEDLNVLAIAVEVPNSMLGEAPAHVAGLVGIDGLPNAYNVWVSTKRK</sequence>